<proteinExistence type="predicted"/>
<organism evidence="1">
    <name type="scientific">Oscillatoriales cyanobacterium SpSt-418</name>
    <dbReference type="NCBI Taxonomy" id="2282169"/>
    <lineage>
        <taxon>Bacteria</taxon>
        <taxon>Bacillati</taxon>
        <taxon>Cyanobacteriota</taxon>
        <taxon>Cyanophyceae</taxon>
        <taxon>Oscillatoriophycideae</taxon>
        <taxon>Oscillatoriales</taxon>
    </lineage>
</organism>
<accession>A0A7C3PH92</accession>
<sequence>MRHLRLLFETQTAAREVAFMLRCHYDGCNMVTLPLLYDIAALRTAIDLVGSDFCFDGDYYPLGLPLSLQELNQLTDENLTERIFRKSELWYSQTAL</sequence>
<dbReference type="EMBL" id="DSRU01000374">
    <property type="protein sequence ID" value="HFN01113.1"/>
    <property type="molecule type" value="Genomic_DNA"/>
</dbReference>
<dbReference type="AlphaFoldDB" id="A0A7C3PH92"/>
<gene>
    <name evidence="1" type="ORF">ENR64_25845</name>
</gene>
<evidence type="ECO:0000313" key="1">
    <source>
        <dbReference type="EMBL" id="HFN01113.1"/>
    </source>
</evidence>
<protein>
    <submittedName>
        <fullName evidence="1">Uncharacterized protein</fullName>
    </submittedName>
</protein>
<name>A0A7C3PH92_9CYAN</name>
<comment type="caution">
    <text evidence="1">The sequence shown here is derived from an EMBL/GenBank/DDBJ whole genome shotgun (WGS) entry which is preliminary data.</text>
</comment>
<reference evidence="1" key="1">
    <citation type="journal article" date="2020" name="mSystems">
        <title>Genome- and Community-Level Interaction Insights into Carbon Utilization and Element Cycling Functions of Hydrothermarchaeota in Hydrothermal Sediment.</title>
        <authorList>
            <person name="Zhou Z."/>
            <person name="Liu Y."/>
            <person name="Xu W."/>
            <person name="Pan J."/>
            <person name="Luo Z.H."/>
            <person name="Li M."/>
        </authorList>
    </citation>
    <scope>NUCLEOTIDE SEQUENCE [LARGE SCALE GENOMIC DNA]</scope>
    <source>
        <strain evidence="1">SpSt-418</strain>
    </source>
</reference>